<dbReference type="VEuPathDB" id="FungiDB:BDV34DRAFT_223615"/>
<keyword evidence="1" id="KW-0812">Transmembrane</keyword>
<protein>
    <submittedName>
        <fullName evidence="2">Uncharacterized protein</fullName>
    </submittedName>
</protein>
<dbReference type="EMBL" id="ML734957">
    <property type="protein sequence ID" value="KAB8207375.1"/>
    <property type="molecule type" value="Genomic_DNA"/>
</dbReference>
<organism evidence="2 3">
    <name type="scientific">Aspergillus parasiticus</name>
    <dbReference type="NCBI Taxonomy" id="5067"/>
    <lineage>
        <taxon>Eukaryota</taxon>
        <taxon>Fungi</taxon>
        <taxon>Dikarya</taxon>
        <taxon>Ascomycota</taxon>
        <taxon>Pezizomycotina</taxon>
        <taxon>Eurotiomycetes</taxon>
        <taxon>Eurotiomycetidae</taxon>
        <taxon>Eurotiales</taxon>
        <taxon>Aspergillaceae</taxon>
        <taxon>Aspergillus</taxon>
        <taxon>Aspergillus subgen. Circumdati</taxon>
    </lineage>
</organism>
<dbReference type="Proteomes" id="UP000326532">
    <property type="component" value="Unassembled WGS sequence"/>
</dbReference>
<accession>A0A5N6DQI7</accession>
<evidence type="ECO:0000313" key="3">
    <source>
        <dbReference type="Proteomes" id="UP000326532"/>
    </source>
</evidence>
<feature type="transmembrane region" description="Helical" evidence="1">
    <location>
        <begin position="116"/>
        <end position="135"/>
    </location>
</feature>
<evidence type="ECO:0000313" key="2">
    <source>
        <dbReference type="EMBL" id="KAB8207375.1"/>
    </source>
</evidence>
<dbReference type="AlphaFoldDB" id="A0A5N6DQI7"/>
<keyword evidence="3" id="KW-1185">Reference proteome</keyword>
<keyword evidence="1" id="KW-0472">Membrane</keyword>
<sequence length="158" mass="18065">MVYKTYNVENPVLLYKRSDRSLYYLGYEWIQIRWLQYKQSTAEVPLAIGRDYIPSDDSDTTVISFGFDDVRVTTKETGERVSSQDELLFPLAKKMLKVTVEPFDGDVRVYQKVYNFYINISVSIFVSGVPFFFAIKSNELAVGGAKPLTNTGCINVLQ</sequence>
<proteinExistence type="predicted"/>
<gene>
    <name evidence="2" type="ORF">BDV34DRAFT_223615</name>
</gene>
<keyword evidence="1" id="KW-1133">Transmembrane helix</keyword>
<reference evidence="2 3" key="1">
    <citation type="submission" date="2019-04" db="EMBL/GenBank/DDBJ databases">
        <title>Fungal friends and foes A comparative genomics study of 23 Aspergillus species from section Flavi.</title>
        <authorList>
            <consortium name="DOE Joint Genome Institute"/>
            <person name="Kjaerbolling I."/>
            <person name="Vesth T.C."/>
            <person name="Frisvad J.C."/>
            <person name="Nybo J.L."/>
            <person name="Theobald S."/>
            <person name="Kildgaard S."/>
            <person name="Petersen T.I."/>
            <person name="Kuo A."/>
            <person name="Sato A."/>
            <person name="Lyhne E.K."/>
            <person name="Kogle M.E."/>
            <person name="Wiebenga A."/>
            <person name="Kun R.S."/>
            <person name="Lubbers R.J."/>
            <person name="Makela M.R."/>
            <person name="Barry K."/>
            <person name="Chovatia M."/>
            <person name="Clum A."/>
            <person name="Daum C."/>
            <person name="Haridas S."/>
            <person name="He G."/>
            <person name="LaButti K."/>
            <person name="Lipzen A."/>
            <person name="Mondo S."/>
            <person name="Pangilinan J."/>
            <person name="Riley R."/>
            <person name="Salamov A."/>
            <person name="Simmons B.A."/>
            <person name="Magnuson J.K."/>
            <person name="Henrissat B."/>
            <person name="Mortensen U.H."/>
            <person name="Larsen T.O."/>
            <person name="De vries R.P."/>
            <person name="Grigoriev I.V."/>
            <person name="Machida M."/>
            <person name="Baker S.E."/>
            <person name="Andersen M.R."/>
        </authorList>
    </citation>
    <scope>NUCLEOTIDE SEQUENCE [LARGE SCALE GENOMIC DNA]</scope>
    <source>
        <strain evidence="2 3">CBS 117618</strain>
    </source>
</reference>
<evidence type="ECO:0000256" key="1">
    <source>
        <dbReference type="SAM" id="Phobius"/>
    </source>
</evidence>
<name>A0A5N6DQI7_ASPPA</name>